<dbReference type="InterPro" id="IPR006158">
    <property type="entry name" value="Cobalamin-bd"/>
</dbReference>
<dbReference type="PROSITE" id="PS51332">
    <property type="entry name" value="B12_BINDING"/>
    <property type="match status" value="1"/>
</dbReference>
<feature type="domain" description="B12-binding" evidence="6">
    <location>
        <begin position="1"/>
        <end position="85"/>
    </location>
</feature>
<evidence type="ECO:0000259" key="6">
    <source>
        <dbReference type="PROSITE" id="PS51332"/>
    </source>
</evidence>
<protein>
    <recommendedName>
        <fullName evidence="6">B12-binding domain-containing protein</fullName>
    </recommendedName>
</protein>
<dbReference type="GO" id="GO:0003824">
    <property type="term" value="F:catalytic activity"/>
    <property type="evidence" value="ECO:0007669"/>
    <property type="project" value="InterPro"/>
</dbReference>
<dbReference type="GO" id="GO:0046872">
    <property type="term" value="F:metal ion binding"/>
    <property type="evidence" value="ECO:0007669"/>
    <property type="project" value="UniProtKB-KW"/>
</dbReference>
<reference evidence="7" key="1">
    <citation type="submission" date="2018-05" db="EMBL/GenBank/DDBJ databases">
        <authorList>
            <person name="Lanie J.A."/>
            <person name="Ng W.-L."/>
            <person name="Kazmierczak K.M."/>
            <person name="Andrzejewski T.M."/>
            <person name="Davidsen T.M."/>
            <person name="Wayne K.J."/>
            <person name="Tettelin H."/>
            <person name="Glass J.I."/>
            <person name="Rusch D."/>
            <person name="Podicherti R."/>
            <person name="Tsui H.-C.T."/>
            <person name="Winkler M.E."/>
        </authorList>
    </citation>
    <scope>NUCLEOTIDE SEQUENCE</scope>
</reference>
<dbReference type="InterPro" id="IPR023404">
    <property type="entry name" value="rSAM_horseshoe"/>
</dbReference>
<sequence>KEIKKYPPDLLGLYTISYNYPVLETLTHAIRGINPTLKMVAGGPHVTFMPEQTLQETPIDFCVMGEGEETLHELVQHLEDGSKDFSEIGGLAYRTSEGEIKKNGERVRVKELDELPYPAIHLLPPLSKYKLYLLHHKRTPYFSVASSRGCPYKCVFCETPSGKIVRAHSAEYTADYLQFLEQKHGVKEIHFVDDTFTLNEKRIFKLTELMQQKNIDLTWYGTAHANVKNMDVFKAMRDAGCW</sequence>
<dbReference type="Pfam" id="PF04055">
    <property type="entry name" value="Radical_SAM"/>
    <property type="match status" value="1"/>
</dbReference>
<proteinExistence type="predicted"/>
<dbReference type="GO" id="GO:0051536">
    <property type="term" value="F:iron-sulfur cluster binding"/>
    <property type="evidence" value="ECO:0007669"/>
    <property type="project" value="UniProtKB-KW"/>
</dbReference>
<accession>A0A383C7A7</accession>
<gene>
    <name evidence="7" type="ORF">METZ01_LOCUS480322</name>
</gene>
<keyword evidence="2" id="KW-0949">S-adenosyl-L-methionine</keyword>
<dbReference type="SUPFAM" id="SSF102114">
    <property type="entry name" value="Radical SAM enzymes"/>
    <property type="match status" value="1"/>
</dbReference>
<feature type="non-terminal residue" evidence="7">
    <location>
        <position position="1"/>
    </location>
</feature>
<dbReference type="InterPro" id="IPR051198">
    <property type="entry name" value="BchE-like"/>
</dbReference>
<dbReference type="Gene3D" id="3.40.50.280">
    <property type="entry name" value="Cobalamin-binding domain"/>
    <property type="match status" value="1"/>
</dbReference>
<dbReference type="CDD" id="cd02068">
    <property type="entry name" value="radical_SAM_B12_BD"/>
    <property type="match status" value="1"/>
</dbReference>
<name>A0A383C7A7_9ZZZZ</name>
<keyword evidence="4" id="KW-0408">Iron</keyword>
<comment type="cofactor">
    <cofactor evidence="1">
        <name>[4Fe-4S] cluster</name>
        <dbReference type="ChEBI" id="CHEBI:49883"/>
    </cofactor>
</comment>
<organism evidence="7">
    <name type="scientific">marine metagenome</name>
    <dbReference type="NCBI Taxonomy" id="408172"/>
    <lineage>
        <taxon>unclassified sequences</taxon>
        <taxon>metagenomes</taxon>
        <taxon>ecological metagenomes</taxon>
    </lineage>
</organism>
<evidence type="ECO:0000256" key="5">
    <source>
        <dbReference type="ARBA" id="ARBA00023014"/>
    </source>
</evidence>
<evidence type="ECO:0000256" key="2">
    <source>
        <dbReference type="ARBA" id="ARBA00022691"/>
    </source>
</evidence>
<dbReference type="AlphaFoldDB" id="A0A383C7A7"/>
<dbReference type="PANTHER" id="PTHR43409">
    <property type="entry name" value="ANAEROBIC MAGNESIUM-PROTOPORPHYRIN IX MONOMETHYL ESTER CYCLASE-RELATED"/>
    <property type="match status" value="1"/>
</dbReference>
<dbReference type="SFLD" id="SFLDG01082">
    <property type="entry name" value="B12-binding_domain_containing"/>
    <property type="match status" value="1"/>
</dbReference>
<keyword evidence="3" id="KW-0479">Metal-binding</keyword>
<evidence type="ECO:0000256" key="1">
    <source>
        <dbReference type="ARBA" id="ARBA00001966"/>
    </source>
</evidence>
<dbReference type="Gene3D" id="3.80.30.20">
    <property type="entry name" value="tm_1862 like domain"/>
    <property type="match status" value="1"/>
</dbReference>
<feature type="non-terminal residue" evidence="7">
    <location>
        <position position="242"/>
    </location>
</feature>
<evidence type="ECO:0000256" key="4">
    <source>
        <dbReference type="ARBA" id="ARBA00023004"/>
    </source>
</evidence>
<dbReference type="EMBL" id="UINC01206028">
    <property type="protein sequence ID" value="SVE27468.1"/>
    <property type="molecule type" value="Genomic_DNA"/>
</dbReference>
<evidence type="ECO:0000313" key="7">
    <source>
        <dbReference type="EMBL" id="SVE27468.1"/>
    </source>
</evidence>
<keyword evidence="5" id="KW-0411">Iron-sulfur</keyword>
<evidence type="ECO:0000256" key="3">
    <source>
        <dbReference type="ARBA" id="ARBA00022723"/>
    </source>
</evidence>
<dbReference type="Pfam" id="PF02310">
    <property type="entry name" value="B12-binding"/>
    <property type="match status" value="1"/>
</dbReference>
<dbReference type="GO" id="GO:0031419">
    <property type="term" value="F:cobalamin binding"/>
    <property type="evidence" value="ECO:0007669"/>
    <property type="project" value="InterPro"/>
</dbReference>
<dbReference type="InterPro" id="IPR007197">
    <property type="entry name" value="rSAM"/>
</dbReference>
<dbReference type="PANTHER" id="PTHR43409:SF7">
    <property type="entry name" value="BLL1977 PROTEIN"/>
    <property type="match status" value="1"/>
</dbReference>
<dbReference type="InterPro" id="IPR058240">
    <property type="entry name" value="rSAM_sf"/>
</dbReference>
<dbReference type="SFLD" id="SFLDS00029">
    <property type="entry name" value="Radical_SAM"/>
    <property type="match status" value="1"/>
</dbReference>